<protein>
    <submittedName>
        <fullName evidence="1">LANO_0H22606g1_1</fullName>
    </submittedName>
</protein>
<organism evidence="1 2">
    <name type="scientific">Lachancea nothofagi CBS 11611</name>
    <dbReference type="NCBI Taxonomy" id="1266666"/>
    <lineage>
        <taxon>Eukaryota</taxon>
        <taxon>Fungi</taxon>
        <taxon>Dikarya</taxon>
        <taxon>Ascomycota</taxon>
        <taxon>Saccharomycotina</taxon>
        <taxon>Saccharomycetes</taxon>
        <taxon>Saccharomycetales</taxon>
        <taxon>Saccharomycetaceae</taxon>
        <taxon>Lachancea</taxon>
    </lineage>
</organism>
<keyword evidence="2" id="KW-1185">Reference proteome</keyword>
<dbReference type="SUPFAM" id="SSF82199">
    <property type="entry name" value="SET domain"/>
    <property type="match status" value="1"/>
</dbReference>
<accession>A0A1G4KNN4</accession>
<sequence length="558" mass="63601">MGIAPLNNDDTAISTFDMFKSSYGIKSAPGFFLGQSTITDKTKCIGGFVDFDLLNLTDAGDNMVELLRVPETGTFSIHTVLDILNQHENQQKFKDTNNQVKHMFGLCCENPVVLEHLSETLILIVYFIIFERLETTGYALPGIISAYLNNVLLNTDVRSLYSDLSSYCSGLDLELMAQYGLSDMHRIFQSLVEFCRCNFEAEINPQLVAKIMASVVSRCLEIPHEDDQGCDDFYVRTTLVPVLDYINHDNRLINAHFDVDRKTNDVLLLLDLDRVSQKTGILEVFISYSPVVEVVHFEKVYGFSPASFPQNVIYVNLCLDKHFLSLNGELDLFYKWFEIKPCIQFMWKDRQVYINDCIDSFQMLLIPFLNGPSRENSCPAFTYSRSVHQRIANHFSEARGSDSDDYSDACKDLIVQQESSSSEAIGLPQLAWTYHHNIEGEEKAERLDKEQILEMYNGKLTQAIESFQSYLCRYLKWRLEKLDSHIGQLSSFGQALAGHEQSLINHFLQQITHNKPVYWSDTNTLNNQGQGQECAIPSLLEESAHVYLPHSISDKPEL</sequence>
<reference evidence="2" key="1">
    <citation type="submission" date="2016-03" db="EMBL/GenBank/DDBJ databases">
        <authorList>
            <person name="Devillers Hugo."/>
        </authorList>
    </citation>
    <scope>NUCLEOTIDE SEQUENCE [LARGE SCALE GENOMIC DNA]</scope>
</reference>
<dbReference type="InterPro" id="IPR046341">
    <property type="entry name" value="SET_dom_sf"/>
</dbReference>
<dbReference type="Proteomes" id="UP000189911">
    <property type="component" value="Chromosome H"/>
</dbReference>
<proteinExistence type="predicted"/>
<dbReference type="AlphaFoldDB" id="A0A1G4KNN4"/>
<evidence type="ECO:0000313" key="1">
    <source>
        <dbReference type="EMBL" id="SCV06123.1"/>
    </source>
</evidence>
<dbReference type="OrthoDB" id="441812at2759"/>
<evidence type="ECO:0000313" key="2">
    <source>
        <dbReference type="Proteomes" id="UP000189911"/>
    </source>
</evidence>
<name>A0A1G4KNN4_9SACH</name>
<gene>
    <name evidence="1" type="ORF">LANO_0H22606G</name>
</gene>
<dbReference type="Gene3D" id="3.90.1410.10">
    <property type="entry name" value="set domain protein methyltransferase, domain 1"/>
    <property type="match status" value="1"/>
</dbReference>
<dbReference type="EMBL" id="LT598447">
    <property type="protein sequence ID" value="SCV06123.1"/>
    <property type="molecule type" value="Genomic_DNA"/>
</dbReference>